<proteinExistence type="predicted"/>
<dbReference type="STRING" id="984485.A0A1E4RD40"/>
<dbReference type="SMART" id="SM00320">
    <property type="entry name" value="WD40"/>
    <property type="match status" value="6"/>
</dbReference>
<dbReference type="InterPro" id="IPR001680">
    <property type="entry name" value="WD40_rpt"/>
</dbReference>
<dbReference type="GO" id="GO:0034657">
    <property type="term" value="C:GID complex"/>
    <property type="evidence" value="ECO:0007669"/>
    <property type="project" value="TreeGrafter"/>
</dbReference>
<dbReference type="RefSeq" id="XP_020074245.1">
    <property type="nucleotide sequence ID" value="XM_020219516.1"/>
</dbReference>
<feature type="region of interest" description="Disordered" evidence="4">
    <location>
        <begin position="675"/>
        <end position="695"/>
    </location>
</feature>
<accession>A0A1E4RD40</accession>
<feature type="region of interest" description="Disordered" evidence="4">
    <location>
        <begin position="518"/>
        <end position="561"/>
    </location>
</feature>
<keyword evidence="6" id="KW-1185">Reference proteome</keyword>
<dbReference type="Proteomes" id="UP000095085">
    <property type="component" value="Unassembled WGS sequence"/>
</dbReference>
<dbReference type="PANTHER" id="PTHR22838">
    <property type="entry name" value="WD REPEAT PROTEIN 26-RELATED"/>
    <property type="match status" value="1"/>
</dbReference>
<protein>
    <submittedName>
        <fullName evidence="5">WD40 repeat-like protein</fullName>
    </submittedName>
</protein>
<reference evidence="6" key="1">
    <citation type="submission" date="2016-05" db="EMBL/GenBank/DDBJ databases">
        <title>Comparative genomics of biotechnologically important yeasts.</title>
        <authorList>
            <consortium name="DOE Joint Genome Institute"/>
            <person name="Riley R."/>
            <person name="Haridas S."/>
            <person name="Wolfe K.H."/>
            <person name="Lopes M.R."/>
            <person name="Hittinger C.T."/>
            <person name="Goker M."/>
            <person name="Salamov A."/>
            <person name="Wisecaver J."/>
            <person name="Long T.M."/>
            <person name="Aerts A.L."/>
            <person name="Barry K."/>
            <person name="Choi C."/>
            <person name="Clum A."/>
            <person name="Coughlan A.Y."/>
            <person name="Deshpande S."/>
            <person name="Douglass A.P."/>
            <person name="Hanson S.J."/>
            <person name="Klenk H.-P."/>
            <person name="Labutti K."/>
            <person name="Lapidus A."/>
            <person name="Lindquist E."/>
            <person name="Lipzen A."/>
            <person name="Meier-Kolthoff J.P."/>
            <person name="Ohm R.A."/>
            <person name="Otillar R.P."/>
            <person name="Pangilinan J."/>
            <person name="Peng Y."/>
            <person name="Rokas A."/>
            <person name="Rosa C.A."/>
            <person name="Scheuner C."/>
            <person name="Sibirny A.A."/>
            <person name="Slot J.C."/>
            <person name="Stielow J.B."/>
            <person name="Sun H."/>
            <person name="Kurtzman C.P."/>
            <person name="Blackwell M."/>
            <person name="Grigoriev I.V."/>
            <person name="Jeffries T.W."/>
        </authorList>
    </citation>
    <scope>NUCLEOTIDE SEQUENCE [LARGE SCALE GENOMIC DNA]</scope>
    <source>
        <strain evidence="6">NRRL Y-1933</strain>
    </source>
</reference>
<feature type="compositionally biased region" description="Polar residues" evidence="4">
    <location>
        <begin position="682"/>
        <end position="693"/>
    </location>
</feature>
<dbReference type="GeneID" id="30994066"/>
<dbReference type="Gene3D" id="2.130.10.10">
    <property type="entry name" value="YVTN repeat-like/Quinoprotein amine dehydrogenase"/>
    <property type="match status" value="2"/>
</dbReference>
<dbReference type="PROSITE" id="PS50082">
    <property type="entry name" value="WD_REPEATS_2"/>
    <property type="match status" value="1"/>
</dbReference>
<dbReference type="PROSITE" id="PS50294">
    <property type="entry name" value="WD_REPEATS_REGION"/>
    <property type="match status" value="1"/>
</dbReference>
<dbReference type="EMBL" id="KV454545">
    <property type="protein sequence ID" value="ODV65178.1"/>
    <property type="molecule type" value="Genomic_DNA"/>
</dbReference>
<dbReference type="Pfam" id="PF00400">
    <property type="entry name" value="WD40"/>
    <property type="match status" value="3"/>
</dbReference>
<sequence>MSKEFKLLLVKETLAELGYAHLAREIDVGDAVSEEANPTVSPIVIFFKDHLANGNYEGILNFLNQFMLKNSNADYKIEYVANTDEDSWQKYLQTETNDEFIVSISIMIYLLHRFKFLELIMEKSMNNDYPTNEVSLLNLLKDQLNLLINTIMSKKIPQSNYFEPDLVDHLNNQSEGDVLLPLALQSPIHVSHIDNMIFNKKVLMTPNINQIISCNILNCNHFDSKLIYFTRLRLVLLYHLIDAGDFTKINSNRSTSKFNSKETLSILGKSPSNYLDNLVENSANYINSKSLYYLPPRLSNNIQNFNSIKDLNDYYENSFPVKLKFNLTDHSDEAWFAKFSPSGNYLVTGSLDGTLIIYDVLNNFKTLAILDSNSVDHTNCWVKNSYKPTMDKKKGVIYCCWDHDENYLVSCCLDTIVRVWDIKDVLHSNHRTTRSSSNKLGKLNSAFTLGENIRAWSCEFLPKTNSNLNEKPHFIIGSPDKKLKAFTIDGDELFDFYSVQDDDFLNILSHPSSTSIAIAGGHGGAPTGSNATEDLSAPIHSSHSSRNLQNRRNSSYAGLPRSISTTSNINLESNALESQNNKDSSKNQFNRINDLTITPNGKLLITANNDRQIKFYTIPDLFDPNSNTTRLSAINLNGRLTSCSVSLSGRYLLVSIAPEELQVWDISQVSEPTISPPSPISLQNNNEHSSNEINLPRERKPPVLKTKLFGHTQDTYIVRSCFGYVNPVTKDEELVITGSDTGYVYFWKLATGELINRVKAHNGLCNSVDWNRNFYPLASGNDYGTYWCSVGDDKLVKIWGT</sequence>
<dbReference type="GO" id="GO:0043161">
    <property type="term" value="P:proteasome-mediated ubiquitin-dependent protein catabolic process"/>
    <property type="evidence" value="ECO:0007669"/>
    <property type="project" value="TreeGrafter"/>
</dbReference>
<dbReference type="InterPro" id="IPR036322">
    <property type="entry name" value="WD40_repeat_dom_sf"/>
</dbReference>
<evidence type="ECO:0000313" key="6">
    <source>
        <dbReference type="Proteomes" id="UP000095085"/>
    </source>
</evidence>
<feature type="repeat" description="WD" evidence="3">
    <location>
        <begin position="327"/>
        <end position="360"/>
    </location>
</feature>
<dbReference type="InterPro" id="IPR019775">
    <property type="entry name" value="WD40_repeat_CS"/>
</dbReference>
<evidence type="ECO:0000313" key="5">
    <source>
        <dbReference type="EMBL" id="ODV65178.1"/>
    </source>
</evidence>
<evidence type="ECO:0000256" key="1">
    <source>
        <dbReference type="ARBA" id="ARBA00022574"/>
    </source>
</evidence>
<evidence type="ECO:0000256" key="4">
    <source>
        <dbReference type="SAM" id="MobiDB-lite"/>
    </source>
</evidence>
<dbReference type="InterPro" id="IPR051350">
    <property type="entry name" value="WD_repeat-ST_regulator"/>
</dbReference>
<dbReference type="PANTHER" id="PTHR22838:SF0">
    <property type="entry name" value="WD REPEAT-CONTAINING PROTEIN 26"/>
    <property type="match status" value="1"/>
</dbReference>
<keyword evidence="1 3" id="KW-0853">WD repeat</keyword>
<name>A0A1E4RD40_9ASCO</name>
<organism evidence="5 6">
    <name type="scientific">Hyphopichia burtonii NRRL Y-1933</name>
    <dbReference type="NCBI Taxonomy" id="984485"/>
    <lineage>
        <taxon>Eukaryota</taxon>
        <taxon>Fungi</taxon>
        <taxon>Dikarya</taxon>
        <taxon>Ascomycota</taxon>
        <taxon>Saccharomycotina</taxon>
        <taxon>Pichiomycetes</taxon>
        <taxon>Debaryomycetaceae</taxon>
        <taxon>Hyphopichia</taxon>
    </lineage>
</organism>
<gene>
    <name evidence="5" type="ORF">HYPBUDRAFT_13342</name>
</gene>
<dbReference type="AlphaFoldDB" id="A0A1E4RD40"/>
<dbReference type="SUPFAM" id="SSF50978">
    <property type="entry name" value="WD40 repeat-like"/>
    <property type="match status" value="1"/>
</dbReference>
<dbReference type="InterPro" id="IPR015943">
    <property type="entry name" value="WD40/YVTN_repeat-like_dom_sf"/>
</dbReference>
<evidence type="ECO:0000256" key="3">
    <source>
        <dbReference type="PROSITE-ProRule" id="PRU00221"/>
    </source>
</evidence>
<dbReference type="PROSITE" id="PS00678">
    <property type="entry name" value="WD_REPEATS_1"/>
    <property type="match status" value="1"/>
</dbReference>
<dbReference type="OrthoDB" id="972532at2759"/>
<keyword evidence="2" id="KW-0677">Repeat</keyword>
<evidence type="ECO:0000256" key="2">
    <source>
        <dbReference type="ARBA" id="ARBA00022737"/>
    </source>
</evidence>
<feature type="compositionally biased region" description="Low complexity" evidence="4">
    <location>
        <begin position="541"/>
        <end position="555"/>
    </location>
</feature>